<keyword evidence="1" id="KW-0805">Transcription regulation</keyword>
<dbReference type="CDD" id="cd01392">
    <property type="entry name" value="HTH_LacI"/>
    <property type="match status" value="1"/>
</dbReference>
<feature type="domain" description="HTH lacI-type" evidence="4">
    <location>
        <begin position="6"/>
        <end position="60"/>
    </location>
</feature>
<dbReference type="GO" id="GO:0003700">
    <property type="term" value="F:DNA-binding transcription factor activity"/>
    <property type="evidence" value="ECO:0007669"/>
    <property type="project" value="TreeGrafter"/>
</dbReference>
<dbReference type="InterPro" id="IPR010982">
    <property type="entry name" value="Lambda_DNA-bd_dom_sf"/>
</dbReference>
<proteinExistence type="predicted"/>
<dbReference type="PANTHER" id="PTHR30146:SF109">
    <property type="entry name" value="HTH-TYPE TRANSCRIPTIONAL REGULATOR GALS"/>
    <property type="match status" value="1"/>
</dbReference>
<evidence type="ECO:0000313" key="6">
    <source>
        <dbReference type="EMBL" id="VYT06598.1"/>
    </source>
</evidence>
<dbReference type="RefSeq" id="WP_129880220.1">
    <property type="nucleotide sequence ID" value="NZ_CACRSP010000006.1"/>
</dbReference>
<evidence type="ECO:0000313" key="7">
    <source>
        <dbReference type="Proteomes" id="UP000429211"/>
    </source>
</evidence>
<gene>
    <name evidence="6" type="primary">ccpA_6</name>
    <name evidence="6" type="ORF">BDLFYP24_02054</name>
    <name evidence="5" type="ORF">GBB04_05020</name>
</gene>
<reference evidence="5 7" key="1">
    <citation type="journal article" date="2019" name="Nat. Med.">
        <title>A library of human gut bacterial isolates paired with longitudinal multiomics data enables mechanistic microbiome research.</title>
        <authorList>
            <person name="Poyet M."/>
            <person name="Groussin M."/>
            <person name="Gibbons S.M."/>
            <person name="Avila-Pacheco J."/>
            <person name="Jiang X."/>
            <person name="Kearney S.M."/>
            <person name="Perrotta A.R."/>
            <person name="Berdy B."/>
            <person name="Zhao S."/>
            <person name="Lieberman T.D."/>
            <person name="Swanson P.K."/>
            <person name="Smith M."/>
            <person name="Roesemann S."/>
            <person name="Alexander J.E."/>
            <person name="Rich S.A."/>
            <person name="Livny J."/>
            <person name="Vlamakis H."/>
            <person name="Clish C."/>
            <person name="Bullock K."/>
            <person name="Deik A."/>
            <person name="Scott J."/>
            <person name="Pierce K.A."/>
            <person name="Xavier R.J."/>
            <person name="Alm E.J."/>
        </authorList>
    </citation>
    <scope>NUCLEOTIDE SEQUENCE [LARGE SCALE GENOMIC DNA]</scope>
    <source>
        <strain evidence="5 7">BIOML-A2</strain>
    </source>
</reference>
<dbReference type="PROSITE" id="PS00356">
    <property type="entry name" value="HTH_LACI_1"/>
    <property type="match status" value="1"/>
</dbReference>
<dbReference type="PANTHER" id="PTHR30146">
    <property type="entry name" value="LACI-RELATED TRANSCRIPTIONAL REPRESSOR"/>
    <property type="match status" value="1"/>
</dbReference>
<evidence type="ECO:0000313" key="5">
    <source>
        <dbReference type="EMBL" id="KAB7461443.1"/>
    </source>
</evidence>
<dbReference type="SUPFAM" id="SSF47413">
    <property type="entry name" value="lambda repressor-like DNA-binding domains"/>
    <property type="match status" value="1"/>
</dbReference>
<dbReference type="InterPro" id="IPR028082">
    <property type="entry name" value="Peripla_BP_I"/>
</dbReference>
<dbReference type="SUPFAM" id="SSF53822">
    <property type="entry name" value="Periplasmic binding protein-like I"/>
    <property type="match status" value="1"/>
</dbReference>
<dbReference type="Gene3D" id="3.40.50.2300">
    <property type="match status" value="2"/>
</dbReference>
<evidence type="ECO:0000256" key="3">
    <source>
        <dbReference type="ARBA" id="ARBA00023163"/>
    </source>
</evidence>
<organism evidence="6">
    <name type="scientific">Bifidobacterium dentium</name>
    <dbReference type="NCBI Taxonomy" id="1689"/>
    <lineage>
        <taxon>Bacteria</taxon>
        <taxon>Bacillati</taxon>
        <taxon>Actinomycetota</taxon>
        <taxon>Actinomycetes</taxon>
        <taxon>Bifidobacteriales</taxon>
        <taxon>Bifidobacteriaceae</taxon>
        <taxon>Bifidobacterium</taxon>
    </lineage>
</organism>
<dbReference type="AlphaFoldDB" id="A0A6N2TM02"/>
<dbReference type="PROSITE" id="PS50932">
    <property type="entry name" value="HTH_LACI_2"/>
    <property type="match status" value="1"/>
</dbReference>
<sequence length="367" mass="38810">MAASKPTLRDVAAAAGVSPMTASNALRGKTGVKESTRARVLAAAKKLDYRINLTASMLKSGRSNIIHVIVNEFDSPFYSKLTQALSNEIVARGLTPFIEQTRYSADAAAHALTSNPFSGQLFDGEILHATGLGTNLPLAKLNGGRPFVLVDACEETPTVDAVNFPNEEAERAAAQHLIDHGCRKIAIVGHAFTKRADLAHAQNAFLLRLRGACNALLDAGLPYDETTVFEAGSAEDGIAAGHAIAQQILATRGNADVGEGADPPFDGVCCANDFAAFGVIRGLADHGVRVPQDVQVIGFDGVTSGSYATPSLSTIEVDLNQLAKFALDMIAERVERRGEEDAEPLPPSRATIGYQLVERESTAPHLL</sequence>
<dbReference type="CDD" id="cd06267">
    <property type="entry name" value="PBP1_LacI_sugar_binding-like"/>
    <property type="match status" value="1"/>
</dbReference>
<protein>
    <submittedName>
        <fullName evidence="6">Catabolite control protein A</fullName>
    </submittedName>
    <submittedName>
        <fullName evidence="5">LacI family transcriptional regulator</fullName>
    </submittedName>
</protein>
<dbReference type="InterPro" id="IPR000843">
    <property type="entry name" value="HTH_LacI"/>
</dbReference>
<dbReference type="Gene3D" id="1.10.260.40">
    <property type="entry name" value="lambda repressor-like DNA-binding domains"/>
    <property type="match status" value="1"/>
</dbReference>
<reference evidence="6" key="2">
    <citation type="submission" date="2019-11" db="EMBL/GenBank/DDBJ databases">
        <authorList>
            <person name="Feng L."/>
        </authorList>
    </citation>
    <scope>NUCLEOTIDE SEQUENCE</scope>
    <source>
        <strain evidence="6">BdentiumLFYP24</strain>
    </source>
</reference>
<dbReference type="InterPro" id="IPR046335">
    <property type="entry name" value="LacI/GalR-like_sensor"/>
</dbReference>
<dbReference type="GO" id="GO:0000976">
    <property type="term" value="F:transcription cis-regulatory region binding"/>
    <property type="evidence" value="ECO:0007669"/>
    <property type="project" value="TreeGrafter"/>
</dbReference>
<dbReference type="Proteomes" id="UP000429211">
    <property type="component" value="Unassembled WGS sequence"/>
</dbReference>
<keyword evidence="2" id="KW-0238">DNA-binding</keyword>
<dbReference type="EMBL" id="WDPD01000004">
    <property type="protein sequence ID" value="KAB7461443.1"/>
    <property type="molecule type" value="Genomic_DNA"/>
</dbReference>
<evidence type="ECO:0000256" key="2">
    <source>
        <dbReference type="ARBA" id="ARBA00023125"/>
    </source>
</evidence>
<evidence type="ECO:0000259" key="4">
    <source>
        <dbReference type="PROSITE" id="PS50932"/>
    </source>
</evidence>
<accession>A0A6N2TM02</accession>
<name>A0A6N2TM02_9BIFI</name>
<dbReference type="EMBL" id="CACRSP010000006">
    <property type="protein sequence ID" value="VYT06598.1"/>
    <property type="molecule type" value="Genomic_DNA"/>
</dbReference>
<dbReference type="Pfam" id="PF00356">
    <property type="entry name" value="LacI"/>
    <property type="match status" value="1"/>
</dbReference>
<evidence type="ECO:0000256" key="1">
    <source>
        <dbReference type="ARBA" id="ARBA00023015"/>
    </source>
</evidence>
<dbReference type="Pfam" id="PF13377">
    <property type="entry name" value="Peripla_BP_3"/>
    <property type="match status" value="1"/>
</dbReference>
<dbReference type="SMART" id="SM00354">
    <property type="entry name" value="HTH_LACI"/>
    <property type="match status" value="1"/>
</dbReference>
<keyword evidence="3" id="KW-0804">Transcription</keyword>